<dbReference type="Proteomes" id="UP000000752">
    <property type="component" value="Chromosome"/>
</dbReference>
<reference evidence="1 2" key="1">
    <citation type="journal article" date="1998" name="DNA Res.">
        <title>Complete sequence and gene organization of the genome of a hyper-thermophilic archaebacterium, Pyrococcus horikoshii OT3.</title>
        <authorList>
            <person name="Kawarabayasi Y."/>
            <person name="Sawada M."/>
            <person name="Horikawa H."/>
            <person name="Haikawa Y."/>
            <person name="Hino Y."/>
            <person name="Yamamoto S."/>
            <person name="Sekine M."/>
            <person name="Baba S."/>
            <person name="Kosugi H."/>
            <person name="Hosoyama A."/>
            <person name="Nagai Y."/>
            <person name="Sakai M."/>
            <person name="Ogura K."/>
            <person name="Otuka R."/>
            <person name="Nakazawa H."/>
            <person name="Takamiya M."/>
            <person name="Ohfuku Y."/>
            <person name="Funahashi T."/>
            <person name="Tanaka T."/>
            <person name="Kudoh Y."/>
            <person name="Yamazaki J."/>
            <person name="Kushida N."/>
            <person name="Oguchi A."/>
            <person name="Aoki K."/>
            <person name="Nakamura Y."/>
            <person name="Robb T.F."/>
            <person name="Horikoshi K."/>
            <person name="Masuchi Y."/>
            <person name="Shizuya H."/>
            <person name="Kikuchi H."/>
        </authorList>
    </citation>
    <scope>NUCLEOTIDE SEQUENCE [LARGE SCALE GENOMIC DNA]</scope>
    <source>
        <strain evidence="2">ATCC 700860 / DSM 12428 / JCM 9974 / NBRC 100139 / OT-3</strain>
    </source>
</reference>
<dbReference type="EMBL" id="BA000001">
    <property type="protein sequence ID" value="BAA31035.1"/>
    <property type="molecule type" value="Genomic_DNA"/>
</dbReference>
<organism evidence="1 2">
    <name type="scientific">Pyrococcus horikoshii (strain ATCC 700860 / DSM 12428 / JCM 9974 / NBRC 100139 / OT-3)</name>
    <dbReference type="NCBI Taxonomy" id="70601"/>
    <lineage>
        <taxon>Archaea</taxon>
        <taxon>Methanobacteriati</taxon>
        <taxon>Methanobacteriota</taxon>
        <taxon>Thermococci</taxon>
        <taxon>Thermococcales</taxon>
        <taxon>Thermococcaceae</taxon>
        <taxon>Pyrococcus</taxon>
    </lineage>
</organism>
<accession>O59573</accession>
<dbReference type="AlphaFoldDB" id="O59573"/>
<keyword evidence="2" id="KW-1185">Reference proteome</keyword>
<dbReference type="PIR" id="D71205">
    <property type="entry name" value="D71205"/>
</dbReference>
<dbReference type="STRING" id="70601.gene:9378920"/>
<gene>
    <name evidence="1" type="ordered locus">PH1910</name>
</gene>
<sequence>MRILVTVGISNSSSVSKNSLYALRISSYIGAISLNLLKIMLEKSPTVSPSLPLPFRVSTLSACPPVPMICHKNSWAATWTELILPYNFSIFNYVEFPFLAHITHPPSFQLYHL</sequence>
<dbReference type="EnsemblBacteria" id="BAA31035">
    <property type="protein sequence ID" value="BAA31035"/>
    <property type="gene ID" value="BAA31035"/>
</dbReference>
<name>O59573_PYRHO</name>
<protein>
    <submittedName>
        <fullName evidence="1">Uncharacterized protein</fullName>
    </submittedName>
</protein>
<dbReference type="KEGG" id="pho:PH1910"/>
<proteinExistence type="predicted"/>
<evidence type="ECO:0000313" key="2">
    <source>
        <dbReference type="Proteomes" id="UP000000752"/>
    </source>
</evidence>
<evidence type="ECO:0000313" key="1">
    <source>
        <dbReference type="EMBL" id="BAA31035.1"/>
    </source>
</evidence>